<dbReference type="SUPFAM" id="SSF50199">
    <property type="entry name" value="Staphylococcal nuclease"/>
    <property type="match status" value="1"/>
</dbReference>
<name>A0A6C0FF58_9ZZZZ</name>
<dbReference type="AlphaFoldDB" id="A0A6C0FF58"/>
<organism evidence="2">
    <name type="scientific">viral metagenome</name>
    <dbReference type="NCBI Taxonomy" id="1070528"/>
    <lineage>
        <taxon>unclassified sequences</taxon>
        <taxon>metagenomes</taxon>
        <taxon>organismal metagenomes</taxon>
    </lineage>
</organism>
<evidence type="ECO:0000259" key="1">
    <source>
        <dbReference type="PROSITE" id="PS50830"/>
    </source>
</evidence>
<dbReference type="SMART" id="SM00318">
    <property type="entry name" value="SNc"/>
    <property type="match status" value="1"/>
</dbReference>
<feature type="domain" description="TNase-like" evidence="1">
    <location>
        <begin position="30"/>
        <end position="156"/>
    </location>
</feature>
<evidence type="ECO:0000313" key="2">
    <source>
        <dbReference type="EMBL" id="QHT38420.1"/>
    </source>
</evidence>
<dbReference type="PROSITE" id="PS50830">
    <property type="entry name" value="TNASE_3"/>
    <property type="match status" value="1"/>
</dbReference>
<sequence length="156" mass="18047">MFNLLRRYFCCFTNKKYIPALKDTVPWKPPIKEGFVVKVYDADTITIASKLPYNNSPLYRWSVRINGIDAPELKSKNSDLADLALHGKDELSEKILGKKVHLKNVSTEKYGRILADVFLNDINIGDWLIDQKFAYEYRGQKKLTEGEQSELLLYNL</sequence>
<dbReference type="EMBL" id="MN738829">
    <property type="protein sequence ID" value="QHT38420.1"/>
    <property type="molecule type" value="Genomic_DNA"/>
</dbReference>
<dbReference type="InterPro" id="IPR035437">
    <property type="entry name" value="SNase_OB-fold_sf"/>
</dbReference>
<protein>
    <recommendedName>
        <fullName evidence="1">TNase-like domain-containing protein</fullName>
    </recommendedName>
</protein>
<dbReference type="Pfam" id="PF00565">
    <property type="entry name" value="SNase"/>
    <property type="match status" value="1"/>
</dbReference>
<reference evidence="2" key="1">
    <citation type="journal article" date="2020" name="Nature">
        <title>Giant virus diversity and host interactions through global metagenomics.</title>
        <authorList>
            <person name="Schulz F."/>
            <person name="Roux S."/>
            <person name="Paez-Espino D."/>
            <person name="Jungbluth S."/>
            <person name="Walsh D.A."/>
            <person name="Denef V.J."/>
            <person name="McMahon K.D."/>
            <person name="Konstantinidis K.T."/>
            <person name="Eloe-Fadrosh E.A."/>
            <person name="Kyrpides N.C."/>
            <person name="Woyke T."/>
        </authorList>
    </citation>
    <scope>NUCLEOTIDE SEQUENCE</scope>
    <source>
        <strain evidence="2">GVMAG-S-ERX556101-89</strain>
    </source>
</reference>
<dbReference type="InterPro" id="IPR016071">
    <property type="entry name" value="Staphylococal_nuclease_OB-fold"/>
</dbReference>
<dbReference type="Gene3D" id="2.40.50.90">
    <property type="match status" value="1"/>
</dbReference>
<accession>A0A6C0FF58</accession>
<proteinExistence type="predicted"/>